<dbReference type="EMBL" id="JADIND010000145">
    <property type="protein sequence ID" value="MBO8431050.1"/>
    <property type="molecule type" value="Genomic_DNA"/>
</dbReference>
<name>A0A9D9DS46_9BACT</name>
<reference evidence="1" key="2">
    <citation type="journal article" date="2021" name="PeerJ">
        <title>Extensive microbial diversity within the chicken gut microbiome revealed by metagenomics and culture.</title>
        <authorList>
            <person name="Gilroy R."/>
            <person name="Ravi A."/>
            <person name="Getino M."/>
            <person name="Pursley I."/>
            <person name="Horton D.L."/>
            <person name="Alikhan N.F."/>
            <person name="Baker D."/>
            <person name="Gharbi K."/>
            <person name="Hall N."/>
            <person name="Watson M."/>
            <person name="Adriaenssens E.M."/>
            <person name="Foster-Nyarko E."/>
            <person name="Jarju S."/>
            <person name="Secka A."/>
            <person name="Antonio M."/>
            <person name="Oren A."/>
            <person name="Chaudhuri R.R."/>
            <person name="La Ragione R."/>
            <person name="Hildebrand F."/>
            <person name="Pallen M.J."/>
        </authorList>
    </citation>
    <scope>NUCLEOTIDE SEQUENCE</scope>
    <source>
        <strain evidence="1">10192</strain>
    </source>
</reference>
<comment type="caution">
    <text evidence="1">The sequence shown here is derived from an EMBL/GenBank/DDBJ whole genome shotgun (WGS) entry which is preliminary data.</text>
</comment>
<accession>A0A9D9DS46</accession>
<protein>
    <recommendedName>
        <fullName evidence="3">EF-hand domain-containing protein</fullName>
    </recommendedName>
</protein>
<dbReference type="AlphaFoldDB" id="A0A9D9DS46"/>
<proteinExistence type="predicted"/>
<evidence type="ECO:0008006" key="3">
    <source>
        <dbReference type="Google" id="ProtNLM"/>
    </source>
</evidence>
<organism evidence="1 2">
    <name type="scientific">Candidatus Scatousia excrementipullorum</name>
    <dbReference type="NCBI Taxonomy" id="2840936"/>
    <lineage>
        <taxon>Bacteria</taxon>
        <taxon>Candidatus Scatousia</taxon>
    </lineage>
</organism>
<reference evidence="1" key="1">
    <citation type="submission" date="2020-10" db="EMBL/GenBank/DDBJ databases">
        <authorList>
            <person name="Gilroy R."/>
        </authorList>
    </citation>
    <scope>NUCLEOTIDE SEQUENCE</scope>
    <source>
        <strain evidence="1">10192</strain>
    </source>
</reference>
<sequence length="190" mass="19514">MGVSGNNNMQNMYSTQLSKQMQIGLQSFKTQSGAIGDRNAFQAAGREASSIFRQTRAAENTQANMAELAQMAAMMGLNVDLNQLAAMYDTNGDGNINSAEKSKIENALNMMYTQQTQQMAYANMQNSGSTQAAASGGGGGGFNIGDAISTLTSGIGELFGGGSSESGSSEGSSGGNWLSKAGDIIGGLFG</sequence>
<dbReference type="Proteomes" id="UP000823632">
    <property type="component" value="Unassembled WGS sequence"/>
</dbReference>
<gene>
    <name evidence="1" type="ORF">IAC76_06645</name>
</gene>
<evidence type="ECO:0000313" key="2">
    <source>
        <dbReference type="Proteomes" id="UP000823632"/>
    </source>
</evidence>
<evidence type="ECO:0000313" key="1">
    <source>
        <dbReference type="EMBL" id="MBO8431050.1"/>
    </source>
</evidence>